<dbReference type="InterPro" id="IPR029752">
    <property type="entry name" value="D-isomer_DH_CS1"/>
</dbReference>
<feature type="domain" description="D-isomer specific 2-hydroxyacid dehydrogenase NAD-binding" evidence="6">
    <location>
        <begin position="111"/>
        <end position="285"/>
    </location>
</feature>
<organism evidence="7 8">
    <name type="scientific">Ilyobacter polytropus (strain ATCC 51220 / DSM 2926 / LMG 16218 / CuHBu1)</name>
    <dbReference type="NCBI Taxonomy" id="572544"/>
    <lineage>
        <taxon>Bacteria</taxon>
        <taxon>Fusobacteriati</taxon>
        <taxon>Fusobacteriota</taxon>
        <taxon>Fusobacteriia</taxon>
        <taxon>Fusobacteriales</taxon>
        <taxon>Fusobacteriaceae</taxon>
        <taxon>Ilyobacter</taxon>
    </lineage>
</organism>
<accession>E3HBV4</accession>
<evidence type="ECO:0000256" key="4">
    <source>
        <dbReference type="RuleBase" id="RU003719"/>
    </source>
</evidence>
<comment type="similarity">
    <text evidence="1 4">Belongs to the D-isomer specific 2-hydroxyacid dehydrogenase family.</text>
</comment>
<dbReference type="Proteomes" id="UP000006875">
    <property type="component" value="Plasmid pILYOP01"/>
</dbReference>
<dbReference type="HOGENOM" id="CLU_019796_1_3_0"/>
<dbReference type="PROSITE" id="PS00671">
    <property type="entry name" value="D_2_HYDROXYACID_DH_3"/>
    <property type="match status" value="1"/>
</dbReference>
<dbReference type="InterPro" id="IPR006139">
    <property type="entry name" value="D-isomer_2_OHA_DH_cat_dom"/>
</dbReference>
<keyword evidence="2 4" id="KW-0560">Oxidoreductase</keyword>
<dbReference type="PROSITE" id="PS00065">
    <property type="entry name" value="D_2_HYDROXYACID_DH_1"/>
    <property type="match status" value="1"/>
</dbReference>
<dbReference type="RefSeq" id="WP_013388528.1">
    <property type="nucleotide sequence ID" value="NC_014633.1"/>
</dbReference>
<evidence type="ECO:0000256" key="1">
    <source>
        <dbReference type="ARBA" id="ARBA00005854"/>
    </source>
</evidence>
<dbReference type="SUPFAM" id="SSF52283">
    <property type="entry name" value="Formate/glycerate dehydrogenase catalytic domain-like"/>
    <property type="match status" value="1"/>
</dbReference>
<dbReference type="InterPro" id="IPR050418">
    <property type="entry name" value="D-iso_2-hydroxyacid_DH_PdxB"/>
</dbReference>
<dbReference type="SUPFAM" id="SSF51735">
    <property type="entry name" value="NAD(P)-binding Rossmann-fold domains"/>
    <property type="match status" value="1"/>
</dbReference>
<evidence type="ECO:0000259" key="5">
    <source>
        <dbReference type="Pfam" id="PF00389"/>
    </source>
</evidence>
<keyword evidence="8" id="KW-1185">Reference proteome</keyword>
<proteinExistence type="inferred from homology"/>
<dbReference type="FunFam" id="3.40.50.720:FF:000203">
    <property type="entry name" value="D-3-phosphoglycerate dehydrogenase (SerA)"/>
    <property type="match status" value="1"/>
</dbReference>
<dbReference type="GO" id="GO:0016616">
    <property type="term" value="F:oxidoreductase activity, acting on the CH-OH group of donors, NAD or NADP as acceptor"/>
    <property type="evidence" value="ECO:0007669"/>
    <property type="project" value="InterPro"/>
</dbReference>
<dbReference type="EMBL" id="CP002282">
    <property type="protein sequence ID" value="ADO83866.1"/>
    <property type="molecule type" value="Genomic_DNA"/>
</dbReference>
<dbReference type="PANTHER" id="PTHR43761">
    <property type="entry name" value="D-ISOMER SPECIFIC 2-HYDROXYACID DEHYDROGENASE FAMILY PROTEIN (AFU_ORTHOLOGUE AFUA_1G13630)"/>
    <property type="match status" value="1"/>
</dbReference>
<dbReference type="InterPro" id="IPR036291">
    <property type="entry name" value="NAD(P)-bd_dom_sf"/>
</dbReference>
<evidence type="ECO:0000259" key="6">
    <source>
        <dbReference type="Pfam" id="PF02826"/>
    </source>
</evidence>
<evidence type="ECO:0000256" key="2">
    <source>
        <dbReference type="ARBA" id="ARBA00023002"/>
    </source>
</evidence>
<feature type="domain" description="D-isomer specific 2-hydroxyacid dehydrogenase catalytic" evidence="5">
    <location>
        <begin position="18"/>
        <end position="315"/>
    </location>
</feature>
<dbReference type="Pfam" id="PF00389">
    <property type="entry name" value="2-Hacid_dh"/>
    <property type="match status" value="1"/>
</dbReference>
<dbReference type="PANTHER" id="PTHR43761:SF1">
    <property type="entry name" value="D-ISOMER SPECIFIC 2-HYDROXYACID DEHYDROGENASE CATALYTIC DOMAIN-CONTAINING PROTEIN-RELATED"/>
    <property type="match status" value="1"/>
</dbReference>
<evidence type="ECO:0000256" key="3">
    <source>
        <dbReference type="ARBA" id="ARBA00023027"/>
    </source>
</evidence>
<dbReference type="OrthoDB" id="9805416at2"/>
<protein>
    <submittedName>
        <fullName evidence="7">D-isomer specific 2-hydroxyacid dehydrogenase NAD-binding protein</fullName>
    </submittedName>
</protein>
<sequence length="317" mass="34422">MKIKLIEPLVVKREYIEKLAKTLENMGHEFVYYDTKTTDIEEMKERSKDAEILMIANNPLPNEVIEAAKDLKMISVAFTGFDHVGSLAKERGITVCNAAGYANNAVAELVIGLALDLMRNISTCNDVIRDGGTIAGLIGNEIKGKTVGIVGTGRIGTMTAVLFKAFGCKLIGYDPYENQAAKDLGLEYVGIDDLMSKSDIVSLHLPVNDATKGFISREKLELMKETALMINCARGGVMDNNALAELLNEGKIAGAGLDVFDMEPPIPSDYPILSAKNTILTPHVAFASDESMETRAEITFDNVVKYVEGTPVNVVKL</sequence>
<evidence type="ECO:0000313" key="7">
    <source>
        <dbReference type="EMBL" id="ADO83866.1"/>
    </source>
</evidence>
<dbReference type="CDD" id="cd12161">
    <property type="entry name" value="GDH_like_1"/>
    <property type="match status" value="1"/>
</dbReference>
<keyword evidence="3" id="KW-0520">NAD</keyword>
<evidence type="ECO:0000313" key="8">
    <source>
        <dbReference type="Proteomes" id="UP000006875"/>
    </source>
</evidence>
<dbReference type="AlphaFoldDB" id="E3HBV4"/>
<dbReference type="GO" id="GO:0051287">
    <property type="term" value="F:NAD binding"/>
    <property type="evidence" value="ECO:0007669"/>
    <property type="project" value="InterPro"/>
</dbReference>
<name>E3HBV4_ILYPC</name>
<reference evidence="7 8" key="1">
    <citation type="journal article" date="2010" name="Stand. Genomic Sci.">
        <title>Complete genome sequence of Ilyobacter polytropus type strain (CuHbu1).</title>
        <authorList>
            <person name="Sikorski J."/>
            <person name="Chertkov O."/>
            <person name="Lapidus A."/>
            <person name="Nolan M."/>
            <person name="Lucas S."/>
            <person name="Del Rio T.G."/>
            <person name="Tice H."/>
            <person name="Cheng J.F."/>
            <person name="Tapia R."/>
            <person name="Han C."/>
            <person name="Goodwin L."/>
            <person name="Pitluck S."/>
            <person name="Liolios K."/>
            <person name="Ivanova N."/>
            <person name="Mavromatis K."/>
            <person name="Mikhailova N."/>
            <person name="Pati A."/>
            <person name="Chen A."/>
            <person name="Palaniappan K."/>
            <person name="Land M."/>
            <person name="Hauser L."/>
            <person name="Chang Y.J."/>
            <person name="Jeffries C.D."/>
            <person name="Brambilla E."/>
            <person name="Yasawong M."/>
            <person name="Rohde M."/>
            <person name="Pukall R."/>
            <person name="Spring S."/>
            <person name="Goker M."/>
            <person name="Woyke T."/>
            <person name="Bristow J."/>
            <person name="Eisen J.A."/>
            <person name="Markowitz V."/>
            <person name="Hugenholtz P."/>
            <person name="Kyrpides N.C."/>
            <person name="Klenk H.P."/>
        </authorList>
    </citation>
    <scope>NUCLEOTIDE SEQUENCE [LARGE SCALE GENOMIC DNA]</scope>
    <source>
        <strain evidence="8">ATCC 51220 / DSM 2926 / LMG 16218 / CuHBu1</strain>
        <plasmid evidence="8">pILYOP01</plasmid>
    </source>
</reference>
<geneLocation type="plasmid" evidence="7 8">
    <name>pILYOP01</name>
</geneLocation>
<gene>
    <name evidence="7" type="ordered locus">Ilyop_2100</name>
</gene>
<dbReference type="Gene3D" id="3.40.50.720">
    <property type="entry name" value="NAD(P)-binding Rossmann-like Domain"/>
    <property type="match status" value="2"/>
</dbReference>
<dbReference type="KEGG" id="ipo:Ilyop_2100"/>
<dbReference type="InterPro" id="IPR029753">
    <property type="entry name" value="D-isomer_DH_CS"/>
</dbReference>
<keyword evidence="7" id="KW-0614">Plasmid</keyword>
<dbReference type="InterPro" id="IPR006140">
    <property type="entry name" value="D-isomer_DH_NAD-bd"/>
</dbReference>
<dbReference type="Pfam" id="PF02826">
    <property type="entry name" value="2-Hacid_dh_C"/>
    <property type="match status" value="1"/>
</dbReference>